<feature type="chain" id="PRO_5012989455" description="Alpha integrin" evidence="1">
    <location>
        <begin position="37"/>
        <end position="312"/>
    </location>
</feature>
<dbReference type="InParanoid" id="A0A263D5W6"/>
<evidence type="ECO:0000313" key="3">
    <source>
        <dbReference type="Proteomes" id="UP000242444"/>
    </source>
</evidence>
<dbReference type="AlphaFoldDB" id="A0A263D5W6"/>
<dbReference type="OrthoDB" id="5165868at2"/>
<dbReference type="InterPro" id="IPR028994">
    <property type="entry name" value="Integrin_alpha_N"/>
</dbReference>
<dbReference type="SUPFAM" id="SSF69318">
    <property type="entry name" value="Integrin alpha N-terminal domain"/>
    <property type="match status" value="1"/>
</dbReference>
<feature type="signal peptide" evidence="1">
    <location>
        <begin position="1"/>
        <end position="36"/>
    </location>
</feature>
<comment type="caution">
    <text evidence="2">The sequence shown here is derived from an EMBL/GenBank/DDBJ whole genome shotgun (WGS) entry which is preliminary data.</text>
</comment>
<dbReference type="RefSeq" id="WP_094861607.1">
    <property type="nucleotide sequence ID" value="NZ_NKYE01000003.1"/>
</dbReference>
<evidence type="ECO:0008006" key="4">
    <source>
        <dbReference type="Google" id="ProtNLM"/>
    </source>
</evidence>
<protein>
    <recommendedName>
        <fullName evidence="4">Alpha integrin</fullName>
    </recommendedName>
</protein>
<organism evidence="2 3">
    <name type="scientific">Amycolatopsis antarctica</name>
    <dbReference type="NCBI Taxonomy" id="1854586"/>
    <lineage>
        <taxon>Bacteria</taxon>
        <taxon>Bacillati</taxon>
        <taxon>Actinomycetota</taxon>
        <taxon>Actinomycetes</taxon>
        <taxon>Pseudonocardiales</taxon>
        <taxon>Pseudonocardiaceae</taxon>
        <taxon>Amycolatopsis</taxon>
    </lineage>
</organism>
<name>A0A263D5W6_9PSEU</name>
<accession>A0A263D5W6</accession>
<proteinExistence type="predicted"/>
<gene>
    <name evidence="2" type="ORF">CFN78_05980</name>
</gene>
<keyword evidence="1" id="KW-0732">Signal</keyword>
<keyword evidence="3" id="KW-1185">Reference proteome</keyword>
<dbReference type="Proteomes" id="UP000242444">
    <property type="component" value="Unassembled WGS sequence"/>
</dbReference>
<evidence type="ECO:0000313" key="2">
    <source>
        <dbReference type="EMBL" id="OZM73850.1"/>
    </source>
</evidence>
<dbReference type="EMBL" id="NKYE01000003">
    <property type="protein sequence ID" value="OZM73850.1"/>
    <property type="molecule type" value="Genomic_DNA"/>
</dbReference>
<reference evidence="2 3" key="1">
    <citation type="submission" date="2017-07" db="EMBL/GenBank/DDBJ databases">
        <title>Amycolatopsis antarcticus sp. nov., isolated from the surface of an Antarcticus brown macroalga.</title>
        <authorList>
            <person name="Wang J."/>
            <person name="Leiva S."/>
            <person name="Huang J."/>
            <person name="Huang Y."/>
        </authorList>
    </citation>
    <scope>NUCLEOTIDE SEQUENCE [LARGE SCALE GENOMIC DNA]</scope>
    <source>
        <strain evidence="2 3">AU-G6</strain>
    </source>
</reference>
<sequence length="312" mass="33351">MSRTRPFSRWRRPGRALAAATGAALLLCATSTAAHAQDPTSGSDFTIDGHEDIPARTADGRLVFHPHSGTFDPADPGATYTGTITIDEDWAEADWLASVNTGWPGGDILVENDGFIALHQHSRVWNPDDPLSTLAPDPTRVGGAGWDSFEEKFTGSFVGRNGPSIVGRDSADGHLYAFPSTLNRDGSLTIGEKQLLGRDFRGYDQFASADLNGDEVTDFVARSGSVLYGFLMMPTPAGAEASTNIVRISDGWEQADTTLTKDVDSDGKKDLVSRIAATGELVAFLNVGENGAVAFSGRHSLGYEWAQENPIF</sequence>
<evidence type="ECO:0000256" key="1">
    <source>
        <dbReference type="SAM" id="SignalP"/>
    </source>
</evidence>